<dbReference type="InterPro" id="IPR042278">
    <property type="entry name" value="Mfa-like_1_N"/>
</dbReference>
<evidence type="ECO:0000313" key="3">
    <source>
        <dbReference type="Proteomes" id="UP000285777"/>
    </source>
</evidence>
<feature type="signal peptide" evidence="1">
    <location>
        <begin position="1"/>
        <end position="25"/>
    </location>
</feature>
<protein>
    <submittedName>
        <fullName evidence="2">Fimbrillin family protein</fullName>
    </submittedName>
</protein>
<dbReference type="RefSeq" id="WP_118290482.1">
    <property type="nucleotide sequence ID" value="NZ_QRLF01000009.1"/>
</dbReference>
<accession>A0A415BTS0</accession>
<dbReference type="CDD" id="cd13120">
    <property type="entry name" value="BF2867_like_N"/>
    <property type="match status" value="1"/>
</dbReference>
<evidence type="ECO:0000256" key="1">
    <source>
        <dbReference type="SAM" id="SignalP"/>
    </source>
</evidence>
<evidence type="ECO:0000313" key="2">
    <source>
        <dbReference type="EMBL" id="RHI92740.1"/>
    </source>
</evidence>
<dbReference type="InterPro" id="IPR025049">
    <property type="entry name" value="Mfa-like_1"/>
</dbReference>
<proteinExistence type="predicted"/>
<gene>
    <name evidence="2" type="ORF">DW150_06610</name>
</gene>
<dbReference type="EMBL" id="QRLF01000009">
    <property type="protein sequence ID" value="RHI92740.1"/>
    <property type="molecule type" value="Genomic_DNA"/>
</dbReference>
<dbReference type="AlphaFoldDB" id="A0A415BTS0"/>
<dbReference type="PROSITE" id="PS51257">
    <property type="entry name" value="PROKAR_LIPOPROTEIN"/>
    <property type="match status" value="1"/>
</dbReference>
<keyword evidence="1" id="KW-0732">Signal</keyword>
<organism evidence="2 3">
    <name type="scientific">Phocaeicola vulgatus</name>
    <name type="common">Bacteroides vulgatus</name>
    <dbReference type="NCBI Taxonomy" id="821"/>
    <lineage>
        <taxon>Bacteria</taxon>
        <taxon>Pseudomonadati</taxon>
        <taxon>Bacteroidota</taxon>
        <taxon>Bacteroidia</taxon>
        <taxon>Bacteroidales</taxon>
        <taxon>Bacteroidaceae</taxon>
        <taxon>Phocaeicola</taxon>
    </lineage>
</organism>
<dbReference type="Pfam" id="PF13149">
    <property type="entry name" value="Mfa_like_1"/>
    <property type="match status" value="1"/>
</dbReference>
<comment type="caution">
    <text evidence="2">The sequence shown here is derived from an EMBL/GenBank/DDBJ whole genome shotgun (WGS) entry which is preliminary data.</text>
</comment>
<name>A0A415BTS0_PHOVU</name>
<feature type="chain" id="PRO_5019055286" evidence="1">
    <location>
        <begin position="26"/>
        <end position="373"/>
    </location>
</feature>
<reference evidence="2 3" key="1">
    <citation type="submission" date="2018-08" db="EMBL/GenBank/DDBJ databases">
        <title>A genome reference for cultivated species of the human gut microbiota.</title>
        <authorList>
            <person name="Zou Y."/>
            <person name="Xue W."/>
            <person name="Luo G."/>
        </authorList>
    </citation>
    <scope>NUCLEOTIDE SEQUENCE [LARGE SCALE GENOMIC DNA]</scope>
    <source>
        <strain evidence="2 3">AM13-21</strain>
    </source>
</reference>
<dbReference type="Proteomes" id="UP000285777">
    <property type="component" value="Unassembled WGS sequence"/>
</dbReference>
<dbReference type="Gene3D" id="2.60.40.2630">
    <property type="match status" value="1"/>
</dbReference>
<sequence>MNRFFIVAAYASVALLSGCSNDELANVEKSTQNMISFHVVGNRAETRATPITQNNLTSTDFDVFAFTADGTAFMGKNDTGFGHDGINIKYANGQWSYSNPDELRYWPEETTPLSFYAFNPGTVSETMQYYYMWDVDHEAQKIIYSSIDEYGNSDQGENYDVMYAMAKGQTKSTNNGMVKLQFKHILSQVVFKAKNQYANMQVDIKGIKIHNVELSGTFTLPETAEASPSLENWKLNGLAGTATVVKDASVTVKSSTEAIDITSTTPMLIVPQNLTGWNVNGGVGTKAEADDAKQCYLEISCKIRQSDVYLCGSATEFKTIYVPFGAEWQPGKRYIYTLVFGGGYDDQGVPILKPIHFIPEVDEWRNTSEEHEN</sequence>
<dbReference type="Gene3D" id="2.60.40.2620">
    <property type="entry name" value="Fimbrillin-like"/>
    <property type="match status" value="1"/>
</dbReference>